<dbReference type="EMBL" id="JAULSU010000002">
    <property type="protein sequence ID" value="KAK0627316.1"/>
    <property type="molecule type" value="Genomic_DNA"/>
</dbReference>
<name>A0AA39X4U5_9PEZI</name>
<dbReference type="GO" id="GO:0016887">
    <property type="term" value="F:ATP hydrolysis activity"/>
    <property type="evidence" value="ECO:0007669"/>
    <property type="project" value="InterPro"/>
</dbReference>
<dbReference type="InterPro" id="IPR003959">
    <property type="entry name" value="ATPase_AAA_core"/>
</dbReference>
<evidence type="ECO:0000256" key="1">
    <source>
        <dbReference type="SAM" id="MobiDB-lite"/>
    </source>
</evidence>
<reference evidence="3" key="1">
    <citation type="submission" date="2023-06" db="EMBL/GenBank/DDBJ databases">
        <title>Genome-scale phylogeny and comparative genomics of the fungal order Sordariales.</title>
        <authorList>
            <consortium name="Lawrence Berkeley National Laboratory"/>
            <person name="Hensen N."/>
            <person name="Bonometti L."/>
            <person name="Westerberg I."/>
            <person name="Brannstrom I.O."/>
            <person name="Guillou S."/>
            <person name="Cros-Aarteil S."/>
            <person name="Calhoun S."/>
            <person name="Haridas S."/>
            <person name="Kuo A."/>
            <person name="Mondo S."/>
            <person name="Pangilinan J."/>
            <person name="Riley R."/>
            <person name="Labutti K."/>
            <person name="Andreopoulos B."/>
            <person name="Lipzen A."/>
            <person name="Chen C."/>
            <person name="Yanf M."/>
            <person name="Daum C."/>
            <person name="Ng V."/>
            <person name="Clum A."/>
            <person name="Steindorff A."/>
            <person name="Ohm R."/>
            <person name="Martin F."/>
            <person name="Silar P."/>
            <person name="Natvig D."/>
            <person name="Lalanne C."/>
            <person name="Gautier V."/>
            <person name="Ament-Velasquez S.L."/>
            <person name="Kruys A."/>
            <person name="Hutchinson M.I."/>
            <person name="Powell A.J."/>
            <person name="Barry K."/>
            <person name="Miller A.N."/>
            <person name="Grigoriev I.V."/>
            <person name="Debuchy R."/>
            <person name="Gladieux P."/>
            <person name="Thoren M.H."/>
            <person name="Johannesson H."/>
        </authorList>
    </citation>
    <scope>NUCLEOTIDE SEQUENCE</scope>
    <source>
        <strain evidence="3">CBS 606.72</strain>
    </source>
</reference>
<dbReference type="Proteomes" id="UP001175000">
    <property type="component" value="Unassembled WGS sequence"/>
</dbReference>
<evidence type="ECO:0000313" key="4">
    <source>
        <dbReference type="Proteomes" id="UP001175000"/>
    </source>
</evidence>
<feature type="region of interest" description="Disordered" evidence="1">
    <location>
        <begin position="254"/>
        <end position="293"/>
    </location>
</feature>
<evidence type="ECO:0000313" key="3">
    <source>
        <dbReference type="EMBL" id="KAK0627316.1"/>
    </source>
</evidence>
<keyword evidence="3" id="KW-0378">Hydrolase</keyword>
<dbReference type="PANTHER" id="PTHR46411">
    <property type="entry name" value="FAMILY ATPASE, PUTATIVE-RELATED"/>
    <property type="match status" value="1"/>
</dbReference>
<dbReference type="SUPFAM" id="SSF52540">
    <property type="entry name" value="P-loop containing nucleoside triphosphate hydrolases"/>
    <property type="match status" value="1"/>
</dbReference>
<dbReference type="InterPro" id="IPR003593">
    <property type="entry name" value="AAA+_ATPase"/>
</dbReference>
<dbReference type="Gene3D" id="3.40.50.300">
    <property type="entry name" value="P-loop containing nucleotide triphosphate hydrolases"/>
    <property type="match status" value="1"/>
</dbReference>
<feature type="compositionally biased region" description="Low complexity" evidence="1">
    <location>
        <begin position="260"/>
        <end position="281"/>
    </location>
</feature>
<feature type="domain" description="AAA+ ATPase" evidence="2">
    <location>
        <begin position="350"/>
        <end position="477"/>
    </location>
</feature>
<dbReference type="PANTHER" id="PTHR46411:SF3">
    <property type="entry name" value="AAA+ ATPASE DOMAIN-CONTAINING PROTEIN"/>
    <property type="match status" value="1"/>
</dbReference>
<proteinExistence type="predicted"/>
<dbReference type="SMART" id="SM00382">
    <property type="entry name" value="AAA"/>
    <property type="match status" value="1"/>
</dbReference>
<dbReference type="AlphaFoldDB" id="A0AA39X4U5"/>
<protein>
    <submittedName>
        <fullName evidence="3">P-loop containing nucleoside triphosphate hydrolase protein</fullName>
    </submittedName>
</protein>
<sequence length="562" mass="62565">MSGRHTSSPFGPQTCKQSSVKLLTNIRAGIQLRGPFEPPYTPLVHRWDRILNLNKKLASETSSSAGELDGGDKMAKAASELVEFLAPLLSPSISSIAEARDTKQIAFTDFWQILPPGELAMTESLGEKSICRVAYHEGGKSSSATLTVTIKTVVWNGWESGFEELTRTIEPYDGLKDITSFDIYPLSYADDVEEVKTKMIARGRKYEKLRGRHFQNYKGPSYTMDYGLRGQSMSGRVMVDMYGYTESENVETCAVESMNTPSSPEAASTASGTDTDSSYASVSSAANDREEDLTPYTDEQCLLARPWVKGMDFVKKEWGIFFVDGLSDVEWNDQPFENLEYDDFVATKGRGLMILMFGPPGVGKTFTAEAVSEKARVPLYSIGAGMLGSDPSDVEAELGRVLKLCTMWNAMLLIDEADVFLGARTNKGLVRNELVSIFLTKLEYYQGILFMTTNRIQGIDHAFQSRIDLFLPYRDLDSAARRKVWENTLNHLGRDKFEAGDADLDRLAELKLNGREIKNLIKTAQLLSYKTGGFVTSEKLHMLAEKRVDFIQSMQAVSLDSK</sequence>
<dbReference type="CDD" id="cd19481">
    <property type="entry name" value="RecA-like_protease"/>
    <property type="match status" value="1"/>
</dbReference>
<dbReference type="InterPro" id="IPR027417">
    <property type="entry name" value="P-loop_NTPase"/>
</dbReference>
<accession>A0AA39X4U5</accession>
<gene>
    <name evidence="3" type="ORF">B0T14DRAFT_563132</name>
</gene>
<keyword evidence="4" id="KW-1185">Reference proteome</keyword>
<dbReference type="Pfam" id="PF00004">
    <property type="entry name" value="AAA"/>
    <property type="match status" value="1"/>
</dbReference>
<dbReference type="InterPro" id="IPR054289">
    <property type="entry name" value="DUF7025"/>
</dbReference>
<comment type="caution">
    <text evidence="3">The sequence shown here is derived from an EMBL/GenBank/DDBJ whole genome shotgun (WGS) entry which is preliminary data.</text>
</comment>
<dbReference type="GO" id="GO:0005524">
    <property type="term" value="F:ATP binding"/>
    <property type="evidence" value="ECO:0007669"/>
    <property type="project" value="InterPro"/>
</dbReference>
<evidence type="ECO:0000259" key="2">
    <source>
        <dbReference type="SMART" id="SM00382"/>
    </source>
</evidence>
<dbReference type="Pfam" id="PF22942">
    <property type="entry name" value="DUF7025"/>
    <property type="match status" value="1"/>
</dbReference>
<organism evidence="3 4">
    <name type="scientific">Immersiella caudata</name>
    <dbReference type="NCBI Taxonomy" id="314043"/>
    <lineage>
        <taxon>Eukaryota</taxon>
        <taxon>Fungi</taxon>
        <taxon>Dikarya</taxon>
        <taxon>Ascomycota</taxon>
        <taxon>Pezizomycotina</taxon>
        <taxon>Sordariomycetes</taxon>
        <taxon>Sordariomycetidae</taxon>
        <taxon>Sordariales</taxon>
        <taxon>Lasiosphaeriaceae</taxon>
        <taxon>Immersiella</taxon>
    </lineage>
</organism>